<evidence type="ECO:0000313" key="2">
    <source>
        <dbReference type="Proteomes" id="UP000678154"/>
    </source>
</evidence>
<organism evidence="1 2">
    <name type="scientific">Pseudomonas qingdaonensis</name>
    <dbReference type="NCBI Taxonomy" id="2056231"/>
    <lineage>
        <taxon>Bacteria</taxon>
        <taxon>Pseudomonadati</taxon>
        <taxon>Pseudomonadota</taxon>
        <taxon>Gammaproteobacteria</taxon>
        <taxon>Pseudomonadales</taxon>
        <taxon>Pseudomonadaceae</taxon>
        <taxon>Pseudomonas</taxon>
    </lineage>
</organism>
<reference evidence="1 2" key="1">
    <citation type="journal article" date="2016" name="J. Hazard. Mater.">
        <title>A newly isolated Pseudomonas putida S-1 strain for batch-mode-propanethiol degradation and continuous treatment of propanethiol-containing waste gas.</title>
        <authorList>
            <person name="Chen D.Z."/>
            <person name="Sun Y.M."/>
            <person name="Han L.M."/>
            <person name="Chen J."/>
            <person name="Ye J.X."/>
            <person name="Chen J.M."/>
        </authorList>
    </citation>
    <scope>NUCLEOTIDE SEQUENCE [LARGE SCALE GENOMIC DNA]</scope>
    <source>
        <strain evidence="1 2">S-1</strain>
    </source>
</reference>
<accession>A0ABX8DZ59</accession>
<keyword evidence="2" id="KW-1185">Reference proteome</keyword>
<gene>
    <name evidence="1" type="ORF">KH389_12910</name>
</gene>
<proteinExistence type="predicted"/>
<dbReference type="EMBL" id="CP074676">
    <property type="protein sequence ID" value="QVL21422.1"/>
    <property type="molecule type" value="Genomic_DNA"/>
</dbReference>
<sequence>MLDLHAHDEVIEIQAFSKGQSVLDLFYELDKPSAIQAIIGLQLAVPPAMTNTERWQVEAVLDLQAATIYRQDIELDGYAYRTLSGRLFSDDFELSPMQIKSSRSIYASSNSSTNDAELEQFQKWLSVVLENLINEASVGLPKRSVTDGA</sequence>
<name>A0ABX8DZ59_9PSED</name>
<evidence type="ECO:0000313" key="1">
    <source>
        <dbReference type="EMBL" id="QVL21422.1"/>
    </source>
</evidence>
<dbReference type="RefSeq" id="WP_213607446.1">
    <property type="nucleotide sequence ID" value="NZ_CP074676.1"/>
</dbReference>
<protein>
    <submittedName>
        <fullName evidence="1">Uncharacterized protein</fullName>
    </submittedName>
</protein>
<dbReference type="GeneID" id="87481155"/>
<dbReference type="Proteomes" id="UP000678154">
    <property type="component" value="Chromosome"/>
</dbReference>